<dbReference type="GO" id="GO:0046677">
    <property type="term" value="P:response to antibiotic"/>
    <property type="evidence" value="ECO:0007669"/>
    <property type="project" value="InterPro"/>
</dbReference>
<dbReference type="STRING" id="1196353.SAMN05444921_114177"/>
<dbReference type="GeneID" id="96657324"/>
<evidence type="ECO:0000313" key="2">
    <source>
        <dbReference type="Proteomes" id="UP000199063"/>
    </source>
</evidence>
<gene>
    <name evidence="1" type="ORF">SAMN05444921_114177</name>
</gene>
<dbReference type="InterPro" id="IPR007815">
    <property type="entry name" value="Emycin_Estase"/>
</dbReference>
<dbReference type="PANTHER" id="PTHR31299:SF0">
    <property type="entry name" value="ESTERASE, PUTATIVE (AFU_ORTHOLOGUE AFUA_1G05850)-RELATED"/>
    <property type="match status" value="1"/>
</dbReference>
<evidence type="ECO:0000313" key="1">
    <source>
        <dbReference type="EMBL" id="SDM87446.1"/>
    </source>
</evidence>
<dbReference type="EMBL" id="FNHI01000014">
    <property type="protein sequence ID" value="SDM87446.1"/>
    <property type="molecule type" value="Genomic_DNA"/>
</dbReference>
<keyword evidence="2" id="KW-1185">Reference proteome</keyword>
<proteinExistence type="predicted"/>
<dbReference type="Gene3D" id="1.20.1440.30">
    <property type="entry name" value="Biosynthetic Protein domain"/>
    <property type="match status" value="1"/>
</dbReference>
<dbReference type="Pfam" id="PF05139">
    <property type="entry name" value="Erythro_esteras"/>
    <property type="match status" value="1"/>
</dbReference>
<dbReference type="Proteomes" id="UP000199063">
    <property type="component" value="Unassembled WGS sequence"/>
</dbReference>
<dbReference type="AlphaFoldDB" id="A0A1G9WTH3"/>
<dbReference type="PANTHER" id="PTHR31299">
    <property type="entry name" value="ESTERASE, PUTATIVE (AFU_ORTHOLOGUE AFUA_1G05850)-RELATED"/>
    <property type="match status" value="1"/>
</dbReference>
<dbReference type="RefSeq" id="WP_280142493.1">
    <property type="nucleotide sequence ID" value="NZ_FNHI01000014.1"/>
</dbReference>
<name>A0A1G9WTH3_9ACTN</name>
<dbReference type="SUPFAM" id="SSF159501">
    <property type="entry name" value="EreA/ChaN-like"/>
    <property type="match status" value="1"/>
</dbReference>
<sequence length="101" mass="11305">MLRHARVIAQRGTLFAYDPEQTAAAMPHRDRAVAENIAWWQRHTGHRMLLSAHSGHVGCESAKPHRYPRLQGAFMRVALGRDCVNVGTTFGTGFVQRARSP</sequence>
<organism evidence="1 2">
    <name type="scientific">Streptomyces wuyuanensis</name>
    <dbReference type="NCBI Taxonomy" id="1196353"/>
    <lineage>
        <taxon>Bacteria</taxon>
        <taxon>Bacillati</taxon>
        <taxon>Actinomycetota</taxon>
        <taxon>Actinomycetes</taxon>
        <taxon>Kitasatosporales</taxon>
        <taxon>Streptomycetaceae</taxon>
        <taxon>Streptomyces</taxon>
    </lineage>
</organism>
<accession>A0A1G9WTH3</accession>
<dbReference type="InterPro" id="IPR052036">
    <property type="entry name" value="Hydrolase/PRTase-associated"/>
</dbReference>
<reference evidence="2" key="1">
    <citation type="submission" date="2016-10" db="EMBL/GenBank/DDBJ databases">
        <authorList>
            <person name="Varghese N."/>
            <person name="Submissions S."/>
        </authorList>
    </citation>
    <scope>NUCLEOTIDE SEQUENCE [LARGE SCALE GENOMIC DNA]</scope>
    <source>
        <strain evidence="2">CGMCC 4.7042</strain>
    </source>
</reference>
<protein>
    <submittedName>
        <fullName evidence="1">Erythromycin esterase</fullName>
    </submittedName>
</protein>